<keyword evidence="5" id="KW-0645">Protease</keyword>
<dbReference type="EMBL" id="BSEV01000003">
    <property type="protein sequence ID" value="GLK08901.1"/>
    <property type="molecule type" value="Genomic_DNA"/>
</dbReference>
<keyword evidence="3" id="KW-0732">Signal</keyword>
<dbReference type="AlphaFoldDB" id="A0A9W6HZY9"/>
<dbReference type="InterPro" id="IPR033116">
    <property type="entry name" value="TRYPSIN_SER"/>
</dbReference>
<dbReference type="Pfam" id="PF00089">
    <property type="entry name" value="Trypsin"/>
    <property type="match status" value="1"/>
</dbReference>
<evidence type="ECO:0000256" key="2">
    <source>
        <dbReference type="ARBA" id="ARBA00023157"/>
    </source>
</evidence>
<evidence type="ECO:0000313" key="6">
    <source>
        <dbReference type="Proteomes" id="UP001143474"/>
    </source>
</evidence>
<dbReference type="RefSeq" id="WP_271217379.1">
    <property type="nucleotide sequence ID" value="NZ_BAAAVD010000003.1"/>
</dbReference>
<dbReference type="GO" id="GO:0004252">
    <property type="term" value="F:serine-type endopeptidase activity"/>
    <property type="evidence" value="ECO:0007669"/>
    <property type="project" value="InterPro"/>
</dbReference>
<dbReference type="PROSITE" id="PS00135">
    <property type="entry name" value="TRYPSIN_SER"/>
    <property type="match status" value="1"/>
</dbReference>
<comment type="similarity">
    <text evidence="1">Belongs to the peptidase S1 family.</text>
</comment>
<dbReference type="PRINTS" id="PR00722">
    <property type="entry name" value="CHYMOTRYPSIN"/>
</dbReference>
<feature type="domain" description="Peptidase S1" evidence="4">
    <location>
        <begin position="42"/>
        <end position="261"/>
    </location>
</feature>
<evidence type="ECO:0000256" key="1">
    <source>
        <dbReference type="ARBA" id="ARBA00007664"/>
    </source>
</evidence>
<dbReference type="InterPro" id="IPR009003">
    <property type="entry name" value="Peptidase_S1_PA"/>
</dbReference>
<evidence type="ECO:0000259" key="4">
    <source>
        <dbReference type="PROSITE" id="PS50240"/>
    </source>
</evidence>
<reference evidence="5" key="1">
    <citation type="journal article" date="2014" name="Int. J. Syst. Evol. Microbiol.">
        <title>Complete genome sequence of Corynebacterium casei LMG S-19264T (=DSM 44701T), isolated from a smear-ripened cheese.</title>
        <authorList>
            <consortium name="US DOE Joint Genome Institute (JGI-PGF)"/>
            <person name="Walter F."/>
            <person name="Albersmeier A."/>
            <person name="Kalinowski J."/>
            <person name="Ruckert C."/>
        </authorList>
    </citation>
    <scope>NUCLEOTIDE SEQUENCE</scope>
    <source>
        <strain evidence="5">VKM Ac-2007</strain>
    </source>
</reference>
<dbReference type="InterPro" id="IPR001254">
    <property type="entry name" value="Trypsin_dom"/>
</dbReference>
<dbReference type="FunFam" id="2.40.10.10:FF:000068">
    <property type="entry name" value="transmembrane protease serine 2"/>
    <property type="match status" value="1"/>
</dbReference>
<proteinExistence type="inferred from homology"/>
<comment type="caution">
    <text evidence="5">The sequence shown here is derived from an EMBL/GenBank/DDBJ whole genome shotgun (WGS) entry which is preliminary data.</text>
</comment>
<dbReference type="SUPFAM" id="SSF50494">
    <property type="entry name" value="Trypsin-like serine proteases"/>
    <property type="match status" value="1"/>
</dbReference>
<dbReference type="InterPro" id="IPR043504">
    <property type="entry name" value="Peptidase_S1_PA_chymotrypsin"/>
</dbReference>
<dbReference type="InterPro" id="IPR050430">
    <property type="entry name" value="Peptidase_S1"/>
</dbReference>
<dbReference type="PROSITE" id="PS50240">
    <property type="entry name" value="TRYPSIN_DOM"/>
    <property type="match status" value="1"/>
</dbReference>
<reference evidence="5" key="2">
    <citation type="submission" date="2023-01" db="EMBL/GenBank/DDBJ databases">
        <authorList>
            <person name="Sun Q."/>
            <person name="Evtushenko L."/>
        </authorList>
    </citation>
    <scope>NUCLEOTIDE SEQUENCE</scope>
    <source>
        <strain evidence="5">VKM Ac-2007</strain>
    </source>
</reference>
<dbReference type="PANTHER" id="PTHR24276">
    <property type="entry name" value="POLYSERASE-RELATED"/>
    <property type="match status" value="1"/>
</dbReference>
<evidence type="ECO:0000313" key="5">
    <source>
        <dbReference type="EMBL" id="GLK08901.1"/>
    </source>
</evidence>
<dbReference type="SMART" id="SM00020">
    <property type="entry name" value="Tryp_SPc"/>
    <property type="match status" value="1"/>
</dbReference>
<keyword evidence="2" id="KW-1015">Disulfide bond</keyword>
<feature type="chain" id="PRO_5040744937" evidence="3">
    <location>
        <begin position="28"/>
        <end position="264"/>
    </location>
</feature>
<gene>
    <name evidence="5" type="ORF">GCM10017600_23060</name>
</gene>
<dbReference type="Gene3D" id="2.40.10.10">
    <property type="entry name" value="Trypsin-like serine proteases"/>
    <property type="match status" value="1"/>
</dbReference>
<dbReference type="Proteomes" id="UP001143474">
    <property type="component" value="Unassembled WGS sequence"/>
</dbReference>
<dbReference type="CDD" id="cd00190">
    <property type="entry name" value="Tryp_SPc"/>
    <property type="match status" value="1"/>
</dbReference>
<keyword evidence="6" id="KW-1185">Reference proteome</keyword>
<name>A0A9W6HZY9_9ACTN</name>
<protein>
    <submittedName>
        <fullName evidence="5">Serine protease</fullName>
    </submittedName>
</protein>
<dbReference type="PANTHER" id="PTHR24276:SF91">
    <property type="entry name" value="AT26814P-RELATED"/>
    <property type="match status" value="1"/>
</dbReference>
<keyword evidence="5" id="KW-0378">Hydrolase</keyword>
<feature type="signal peptide" evidence="3">
    <location>
        <begin position="1"/>
        <end position="27"/>
    </location>
</feature>
<accession>A0A9W6HZY9</accession>
<evidence type="ECO:0000256" key="3">
    <source>
        <dbReference type="SAM" id="SignalP"/>
    </source>
</evidence>
<sequence>MRRLQSIMAVLGVALALALTGAPSAQADPGQSNGDGTVSPAIIGGVEATRAYSFMVSIQDAETHFCGGSLISSSWVVTALHCVVNHTPEELKLRIGSLRWQSGGQERGVEQIVLYPGGTPEAHDLALIELDQPVFNAPIRIGTRPADGTTTRLIGWGCTSPGAFCSPPDVLQQLNSTLRPATDCDSASTPIDPAIEVCTGNPATQAGPCRGDSGGPLLVPGINTWRLLGAFSRMNDLFCQDGKGVYTDVAAHRTWIESVTGPLP</sequence>
<dbReference type="InterPro" id="IPR001314">
    <property type="entry name" value="Peptidase_S1A"/>
</dbReference>
<dbReference type="GO" id="GO:0006508">
    <property type="term" value="P:proteolysis"/>
    <property type="evidence" value="ECO:0007669"/>
    <property type="project" value="UniProtKB-KW"/>
</dbReference>
<organism evidence="5 6">
    <name type="scientific">Streptosporangium carneum</name>
    <dbReference type="NCBI Taxonomy" id="47481"/>
    <lineage>
        <taxon>Bacteria</taxon>
        <taxon>Bacillati</taxon>
        <taxon>Actinomycetota</taxon>
        <taxon>Actinomycetes</taxon>
        <taxon>Streptosporangiales</taxon>
        <taxon>Streptosporangiaceae</taxon>
        <taxon>Streptosporangium</taxon>
    </lineage>
</organism>